<feature type="region of interest" description="Disordered" evidence="2">
    <location>
        <begin position="648"/>
        <end position="677"/>
    </location>
</feature>
<reference evidence="3 4" key="1">
    <citation type="journal article" date="2016" name="Nat. Commun.">
        <title>Genomes of cryptic chimpanzee Plasmodium species reveal key evolutionary events leading to human malaria.</title>
        <authorList>
            <person name="Sundararaman S.A."/>
            <person name="Plenderleith L.J."/>
            <person name="Liu W."/>
            <person name="Loy D.E."/>
            <person name="Learn G.H."/>
            <person name="Li Y."/>
            <person name="Shaw K.S."/>
            <person name="Ayouba A."/>
            <person name="Peeters M."/>
            <person name="Speede S."/>
            <person name="Shaw G.M."/>
            <person name="Bushman F.D."/>
            <person name="Brisson D."/>
            <person name="Rayner J.C."/>
            <person name="Sharp P.M."/>
            <person name="Hahn B.H."/>
        </authorList>
    </citation>
    <scope>NUCLEOTIDE SEQUENCE [LARGE SCALE GENOMIC DNA]</scope>
    <source>
        <strain evidence="3 4">SY57</strain>
    </source>
</reference>
<feature type="non-terminal residue" evidence="3">
    <location>
        <position position="1"/>
    </location>
</feature>
<keyword evidence="1" id="KW-0175">Coiled coil</keyword>
<feature type="compositionally biased region" description="Basic residues" evidence="2">
    <location>
        <begin position="651"/>
        <end position="662"/>
    </location>
</feature>
<dbReference type="VEuPathDB" id="PlasmoDB:PRCDC_0708400"/>
<protein>
    <submittedName>
        <fullName evidence="3">Uncharacterized protein</fullName>
    </submittedName>
</protein>
<evidence type="ECO:0000313" key="4">
    <source>
        <dbReference type="Proteomes" id="UP000076359"/>
    </source>
</evidence>
<organism evidence="3 4">
    <name type="scientific">Plasmodium reichenowi</name>
    <dbReference type="NCBI Taxonomy" id="5854"/>
    <lineage>
        <taxon>Eukaryota</taxon>
        <taxon>Sar</taxon>
        <taxon>Alveolata</taxon>
        <taxon>Apicomplexa</taxon>
        <taxon>Aconoidasida</taxon>
        <taxon>Haemosporida</taxon>
        <taxon>Plasmodiidae</taxon>
        <taxon>Plasmodium</taxon>
        <taxon>Plasmodium (Laverania)</taxon>
    </lineage>
</organism>
<dbReference type="PANTHER" id="PTHR14296:SF3">
    <property type="entry name" value="DIKAR, ISOFORM F"/>
    <property type="match status" value="1"/>
</dbReference>
<sequence>KEENEKLKLEIDEVKKNYNQMSVKLESEKEENEKLKLEIDEEKKYKNQMSIELENEKEENEKLKLEIDEVKKNYNQMSVELESEKEENEKLKLEIDEEKKNINKVIYELDGEKIKYNDVCIILDNEKNKMKELNEKLINQEKELENIKKKLEEETLNFKKYREINYEEKNGSNDYSMENGKNVVTRNKIKNEMNILDILDKNKKTKKIISKSNNNNNDNDNDNDNNDDNNMKDEKYNKLYYSYVEIVIKKEELENEFNEQMKYFNDKVDIYDKKVQYFNKKITHYKNVCNMYIKNNGKISTCIKKIEEILYSIEKVHIKDKIILDGKIYNIKIIIKEINECIHMKIQETEDTDVLLYDEVINEKNILLEKVLNNEKDKNIYHIEKDKNIYHIEKDSELEKYMKELNFKNINDLFTFHLSMLDELCIIKKCYQQAVEDNSMKIKEYDNNILILNKQIELEEKKNYINEKNCKSLLLEVDNLKFILNDLLSYVDHKDGKRNKRQRKMSIKNELKYINMEIKNIENEEQNMLINSEIENDGNHNDVPCAVINVHENVRNNHNRKMDNNSNIHENIETKKTLELHDSIEKMNTFENSFERNNTLNEENNLRNVQSLYPNFIEYKENSSFKSSTLKSNNFSELDILSNELNSNSTSKRKYSRNKNKKRDSIRQYELRSRRKE</sequence>
<evidence type="ECO:0000256" key="1">
    <source>
        <dbReference type="SAM" id="Coils"/>
    </source>
</evidence>
<accession>A0A151LMM2</accession>
<proteinExistence type="predicted"/>
<feature type="compositionally biased region" description="Basic and acidic residues" evidence="2">
    <location>
        <begin position="663"/>
        <end position="677"/>
    </location>
</feature>
<dbReference type="GO" id="GO:0006355">
    <property type="term" value="P:regulation of DNA-templated transcription"/>
    <property type="evidence" value="ECO:0007669"/>
    <property type="project" value="InterPro"/>
</dbReference>
<dbReference type="Proteomes" id="UP000076359">
    <property type="component" value="Unassembled WGS sequence"/>
</dbReference>
<dbReference type="GeneID" id="30953784"/>
<name>A0A151LMM2_PLARE</name>
<dbReference type="VEuPathDB" id="PlasmoDB:PRG01_0708600"/>
<dbReference type="PANTHER" id="PTHR14296">
    <property type="entry name" value="REMODELING AND SPACING FACTOR 1"/>
    <property type="match status" value="1"/>
</dbReference>
<dbReference type="AlphaFoldDB" id="A0A151LMM2"/>
<evidence type="ECO:0000313" key="3">
    <source>
        <dbReference type="EMBL" id="KYO00428.1"/>
    </source>
</evidence>
<evidence type="ECO:0000256" key="2">
    <source>
        <dbReference type="SAM" id="MobiDB-lite"/>
    </source>
</evidence>
<comment type="caution">
    <text evidence="3">The sequence shown here is derived from an EMBL/GenBank/DDBJ whole genome shotgun (WGS) entry which is preliminary data.</text>
</comment>
<dbReference type="GO" id="GO:0031213">
    <property type="term" value="C:RSF complex"/>
    <property type="evidence" value="ECO:0007669"/>
    <property type="project" value="InterPro"/>
</dbReference>
<dbReference type="RefSeq" id="XP_019970612.1">
    <property type="nucleotide sequence ID" value="XM_020114655.1"/>
</dbReference>
<feature type="region of interest" description="Disordered" evidence="2">
    <location>
        <begin position="209"/>
        <end position="232"/>
    </location>
</feature>
<dbReference type="InterPro" id="IPR028938">
    <property type="entry name" value="Rsf1-like"/>
</dbReference>
<gene>
    <name evidence="3" type="ORF">PRSY57_0708400</name>
</gene>
<dbReference type="EMBL" id="LVLA01000008">
    <property type="protein sequence ID" value="KYO00428.1"/>
    <property type="molecule type" value="Genomic_DNA"/>
</dbReference>
<feature type="coiled-coil region" evidence="1">
    <location>
        <begin position="4"/>
        <end position="164"/>
    </location>
</feature>